<dbReference type="EMBL" id="CAEZVO010000035">
    <property type="protein sequence ID" value="CAB4630978.1"/>
    <property type="molecule type" value="Genomic_DNA"/>
</dbReference>
<dbReference type="GO" id="GO:0003676">
    <property type="term" value="F:nucleic acid binding"/>
    <property type="evidence" value="ECO:0007669"/>
    <property type="project" value="InterPro"/>
</dbReference>
<dbReference type="PANTHER" id="PTHR11046">
    <property type="entry name" value="OLIGORIBONUCLEASE, MITOCHONDRIAL"/>
    <property type="match status" value="1"/>
</dbReference>
<keyword evidence="3" id="KW-0378">Hydrolase</keyword>
<keyword evidence="4" id="KW-0269">Exonuclease</keyword>
<dbReference type="InterPro" id="IPR036397">
    <property type="entry name" value="RNaseH_sf"/>
</dbReference>
<dbReference type="Gene3D" id="3.30.420.10">
    <property type="entry name" value="Ribonuclease H-like superfamily/Ribonuclease H"/>
    <property type="match status" value="1"/>
</dbReference>
<dbReference type="InterPro" id="IPR013520">
    <property type="entry name" value="Ribonucl_H"/>
</dbReference>
<comment type="similarity">
    <text evidence="1">Belongs to the oligoribonuclease family.</text>
</comment>
<dbReference type="SUPFAM" id="SSF53098">
    <property type="entry name" value="Ribonuclease H-like"/>
    <property type="match status" value="1"/>
</dbReference>
<protein>
    <submittedName>
        <fullName evidence="6">Unannotated protein</fullName>
    </submittedName>
</protein>
<proteinExistence type="inferred from homology"/>
<feature type="domain" description="Exonuclease" evidence="5">
    <location>
        <begin position="1"/>
        <end position="167"/>
    </location>
</feature>
<evidence type="ECO:0000256" key="4">
    <source>
        <dbReference type="ARBA" id="ARBA00022839"/>
    </source>
</evidence>
<evidence type="ECO:0000256" key="2">
    <source>
        <dbReference type="ARBA" id="ARBA00022722"/>
    </source>
</evidence>
<dbReference type="CDD" id="cd06135">
    <property type="entry name" value="Orn"/>
    <property type="match status" value="1"/>
</dbReference>
<gene>
    <name evidence="6" type="ORF">UFOPK2044_00372</name>
</gene>
<sequence length="186" mass="21165">MTGLNPEIDCLVEVAVVITNSELEILDAGLDLVIKPRAESWSQMNDFVRQMHTQSGLVDDIENGVELEVAEHLILDYIKKFVPNEKEAPLAGNSIGTDRMFLNRYMPNLDKYLHYRNIDVSSIKELTRRWYPRVYFQLPKKDGGHRALADILESIQELRYYRETVMVAAPGPTTEQAKAAADNLNS</sequence>
<evidence type="ECO:0000313" key="6">
    <source>
        <dbReference type="EMBL" id="CAB4630978.1"/>
    </source>
</evidence>
<dbReference type="InterPro" id="IPR022894">
    <property type="entry name" value="Oligoribonuclease"/>
</dbReference>
<dbReference type="InterPro" id="IPR012337">
    <property type="entry name" value="RNaseH-like_sf"/>
</dbReference>
<evidence type="ECO:0000259" key="5">
    <source>
        <dbReference type="SMART" id="SM00479"/>
    </source>
</evidence>
<evidence type="ECO:0000256" key="3">
    <source>
        <dbReference type="ARBA" id="ARBA00022801"/>
    </source>
</evidence>
<dbReference type="PANTHER" id="PTHR11046:SF0">
    <property type="entry name" value="OLIGORIBONUCLEASE, MITOCHONDRIAL"/>
    <property type="match status" value="1"/>
</dbReference>
<dbReference type="NCBIfam" id="NF003765">
    <property type="entry name" value="PRK05359.1"/>
    <property type="match status" value="1"/>
</dbReference>
<organism evidence="6">
    <name type="scientific">freshwater metagenome</name>
    <dbReference type="NCBI Taxonomy" id="449393"/>
    <lineage>
        <taxon>unclassified sequences</taxon>
        <taxon>metagenomes</taxon>
        <taxon>ecological metagenomes</taxon>
    </lineage>
</organism>
<keyword evidence="2" id="KW-0540">Nuclease</keyword>
<name>A0A6J6J2J4_9ZZZZ</name>
<reference evidence="6" key="1">
    <citation type="submission" date="2020-05" db="EMBL/GenBank/DDBJ databases">
        <authorList>
            <person name="Chiriac C."/>
            <person name="Salcher M."/>
            <person name="Ghai R."/>
            <person name="Kavagutti S V."/>
        </authorList>
    </citation>
    <scope>NUCLEOTIDE SEQUENCE</scope>
</reference>
<evidence type="ECO:0000256" key="1">
    <source>
        <dbReference type="ARBA" id="ARBA00009921"/>
    </source>
</evidence>
<dbReference type="SMART" id="SM00479">
    <property type="entry name" value="EXOIII"/>
    <property type="match status" value="1"/>
</dbReference>
<accession>A0A6J6J2J4</accession>
<dbReference type="GO" id="GO:0000175">
    <property type="term" value="F:3'-5'-RNA exonuclease activity"/>
    <property type="evidence" value="ECO:0007669"/>
    <property type="project" value="InterPro"/>
</dbReference>
<dbReference type="Pfam" id="PF00929">
    <property type="entry name" value="RNase_T"/>
    <property type="match status" value="1"/>
</dbReference>
<dbReference type="AlphaFoldDB" id="A0A6J6J2J4"/>